<gene>
    <name evidence="1" type="ORF">L3H44_09770</name>
</gene>
<proteinExistence type="predicted"/>
<accession>A0ABS9HP78</accession>
<protein>
    <submittedName>
        <fullName evidence="1">Uncharacterized protein</fullName>
    </submittedName>
</protein>
<dbReference type="GeneID" id="92727525"/>
<dbReference type="EMBL" id="JAKJKU010000004">
    <property type="protein sequence ID" value="MCF6774688.1"/>
    <property type="molecule type" value="Genomic_DNA"/>
</dbReference>
<comment type="caution">
    <text evidence="1">The sequence shown here is derived from an EMBL/GenBank/DDBJ whole genome shotgun (WGS) entry which is preliminary data.</text>
</comment>
<reference evidence="1 2" key="1">
    <citation type="submission" date="2022-01" db="EMBL/GenBank/DDBJ databases">
        <title>Identification and Characterization of Corynebacterium sp.</title>
        <authorList>
            <person name="Luo Q."/>
            <person name="Qu P."/>
            <person name="Chen Q."/>
        </authorList>
    </citation>
    <scope>NUCLEOTIDE SEQUENCE [LARGE SCALE GENOMIC DNA]</scope>
    <source>
        <strain evidence="1 2">MC-12</strain>
    </source>
</reference>
<name>A0ABS9HP78_9CORY</name>
<organism evidence="1 2">
    <name type="scientific">Corynebacterium parakroppenstedtii</name>
    <dbReference type="NCBI Taxonomy" id="2828363"/>
    <lineage>
        <taxon>Bacteria</taxon>
        <taxon>Bacillati</taxon>
        <taxon>Actinomycetota</taxon>
        <taxon>Actinomycetes</taxon>
        <taxon>Mycobacteriales</taxon>
        <taxon>Corynebacteriaceae</taxon>
        <taxon>Corynebacterium</taxon>
    </lineage>
</organism>
<evidence type="ECO:0000313" key="1">
    <source>
        <dbReference type="EMBL" id="MCF6774688.1"/>
    </source>
</evidence>
<dbReference type="RefSeq" id="WP_046202034.1">
    <property type="nucleotide sequence ID" value="NZ_JAFFSY010000003.1"/>
</dbReference>
<dbReference type="Proteomes" id="UP001200604">
    <property type="component" value="Unassembled WGS sequence"/>
</dbReference>
<evidence type="ECO:0000313" key="2">
    <source>
        <dbReference type="Proteomes" id="UP001200604"/>
    </source>
</evidence>
<keyword evidence="2" id="KW-1185">Reference proteome</keyword>
<sequence>MEEIELRPAESYTVAGPSLRFVLRVELNNSTEVFVDVPGGRLRRGRTKVVVQGIEESTSVTLSKLDGSAFESGTRVFITLDQLVDAKTGEVVSVSLPPYVLSGRKRFTPVSITRSNGEYTLTAANSDTPGGAELGEDSDVIRESVAGALHSIQEDFSETKPAAASESPQPTKAYVVLDVSASTRKSIDPELLKRISSVIDGVLQSSHIDVDVGTSSSMTSWVKPGRGDSVYELWEQMKYSQIAEVGWTLDITSLDDEAVLIVVSDDLPAGVIGRVGPTHVLCSRTPMRMSSEDISVFDPELRRKLMEGDSRAFDECAEKIYRTISKQR</sequence>